<dbReference type="Proteomes" id="UP000223606">
    <property type="component" value="Chromosome 1"/>
</dbReference>
<evidence type="ECO:0000256" key="2">
    <source>
        <dbReference type="ARBA" id="ARBA00022723"/>
    </source>
</evidence>
<dbReference type="CDD" id="cd07720">
    <property type="entry name" value="OPHC2-like_MBL-fold"/>
    <property type="match status" value="1"/>
</dbReference>
<dbReference type="GO" id="GO:0046872">
    <property type="term" value="F:metal ion binding"/>
    <property type="evidence" value="ECO:0007669"/>
    <property type="project" value="UniProtKB-KW"/>
</dbReference>
<dbReference type="InterPro" id="IPR001279">
    <property type="entry name" value="Metallo-B-lactamas"/>
</dbReference>
<evidence type="ECO:0000256" key="1">
    <source>
        <dbReference type="ARBA" id="ARBA00007749"/>
    </source>
</evidence>
<reference evidence="7" key="1">
    <citation type="submission" date="2017-09" db="EMBL/GenBank/DDBJ databases">
        <title>Genome sequence of Nannocystis excedens DSM 71.</title>
        <authorList>
            <person name="Blom J."/>
        </authorList>
    </citation>
    <scope>NUCLEOTIDE SEQUENCE [LARGE SCALE GENOMIC DNA]</scope>
    <source>
        <strain evidence="7">type strain: E19</strain>
    </source>
</reference>
<dbReference type="PANTHER" id="PTHR42978">
    <property type="entry name" value="QUORUM-QUENCHING LACTONASE YTNP-RELATED-RELATED"/>
    <property type="match status" value="1"/>
</dbReference>
<evidence type="ECO:0000313" key="7">
    <source>
        <dbReference type="Proteomes" id="UP000223606"/>
    </source>
</evidence>
<dbReference type="InterPro" id="IPR051013">
    <property type="entry name" value="MBL_superfamily_lactonases"/>
</dbReference>
<dbReference type="InterPro" id="IPR036866">
    <property type="entry name" value="RibonucZ/Hydroxyglut_hydro"/>
</dbReference>
<dbReference type="KEGG" id="hdi:HDIA_3899"/>
<evidence type="ECO:0000259" key="5">
    <source>
        <dbReference type="SMART" id="SM00849"/>
    </source>
</evidence>
<gene>
    <name evidence="6" type="ORF">HDIA_3899</name>
</gene>
<dbReference type="GO" id="GO:0016787">
    <property type="term" value="F:hydrolase activity"/>
    <property type="evidence" value="ECO:0007669"/>
    <property type="project" value="UniProtKB-KW"/>
</dbReference>
<dbReference type="Pfam" id="PF00753">
    <property type="entry name" value="Lactamase_B"/>
    <property type="match status" value="1"/>
</dbReference>
<keyword evidence="2" id="KW-0479">Metal-binding</keyword>
<dbReference type="SUPFAM" id="SSF56281">
    <property type="entry name" value="Metallo-hydrolase/oxidoreductase"/>
    <property type="match status" value="1"/>
</dbReference>
<dbReference type="AlphaFoldDB" id="A0A2C9DB97"/>
<organism evidence="6 7">
    <name type="scientific">Hartmannibacter diazotrophicus</name>
    <dbReference type="NCBI Taxonomy" id="1482074"/>
    <lineage>
        <taxon>Bacteria</taxon>
        <taxon>Pseudomonadati</taxon>
        <taxon>Pseudomonadota</taxon>
        <taxon>Alphaproteobacteria</taxon>
        <taxon>Hyphomicrobiales</taxon>
        <taxon>Pleomorphomonadaceae</taxon>
        <taxon>Hartmannibacter</taxon>
    </lineage>
</organism>
<evidence type="ECO:0000256" key="3">
    <source>
        <dbReference type="ARBA" id="ARBA00022801"/>
    </source>
</evidence>
<feature type="domain" description="Metallo-beta-lactamase" evidence="5">
    <location>
        <begin position="94"/>
        <end position="298"/>
    </location>
</feature>
<dbReference type="PROSITE" id="PS51318">
    <property type="entry name" value="TAT"/>
    <property type="match status" value="1"/>
</dbReference>
<dbReference type="SMART" id="SM00849">
    <property type="entry name" value="Lactamase_B"/>
    <property type="match status" value="1"/>
</dbReference>
<keyword evidence="3" id="KW-0378">Hydrolase</keyword>
<evidence type="ECO:0000256" key="4">
    <source>
        <dbReference type="ARBA" id="ARBA00022833"/>
    </source>
</evidence>
<keyword evidence="7" id="KW-1185">Reference proteome</keyword>
<comment type="similarity">
    <text evidence="1">Belongs to the metallo-beta-lactamase superfamily.</text>
</comment>
<sequence>MKTRSQMADWPRSEISRRRLLQGALGATSAALVAGFPGSARAVGRLSLGGSEILTVTDGKLAFPMSFFYGSVPKEELDEVLTSNNLPTDVVRPDCNVTILKREGRTILFDAGSGPHFMETAGRLPANLEAEGIDLSDVSDVIFTHAHPDHIWGVLDEFDDLLFPNAAFHIGQAEFDFWTSPDVLDQIGPERQSFVSGAQTRLEALSERMNFIKPGDEVIPGVEAIRTFGHTQGHLSYAIHDGSEQLVVIGDAISHSAISFAHPEWQAGSDHQPDVAAETRTALLDRLAAEKAHVVGYHFPDPGAGIVEKSGGAYRFTPLA</sequence>
<accession>A0A2C9DB97</accession>
<dbReference type="EMBL" id="LT960614">
    <property type="protein sequence ID" value="SON57440.1"/>
    <property type="molecule type" value="Genomic_DNA"/>
</dbReference>
<evidence type="ECO:0000313" key="6">
    <source>
        <dbReference type="EMBL" id="SON57440.1"/>
    </source>
</evidence>
<dbReference type="RefSeq" id="WP_245883985.1">
    <property type="nucleotide sequence ID" value="NZ_LT960614.1"/>
</dbReference>
<proteinExistence type="inferred from homology"/>
<dbReference type="Gene3D" id="3.60.15.10">
    <property type="entry name" value="Ribonuclease Z/Hydroxyacylglutathione hydrolase-like"/>
    <property type="match status" value="1"/>
</dbReference>
<dbReference type="PANTHER" id="PTHR42978:SF6">
    <property type="entry name" value="QUORUM-QUENCHING LACTONASE YTNP-RELATED"/>
    <property type="match status" value="1"/>
</dbReference>
<dbReference type="InterPro" id="IPR006311">
    <property type="entry name" value="TAT_signal"/>
</dbReference>
<name>A0A2C9DB97_9HYPH</name>
<protein>
    <submittedName>
        <fullName evidence="6">Metallo-beta-lactamase superfamily protein</fullName>
    </submittedName>
</protein>
<keyword evidence="4" id="KW-0862">Zinc</keyword>